<keyword evidence="3" id="KW-1133">Transmembrane helix</keyword>
<keyword evidence="2" id="KW-0067">ATP-binding</keyword>
<protein>
    <submittedName>
        <fullName evidence="4">Nucleoside triphosphate hydrolase</fullName>
    </submittedName>
</protein>
<dbReference type="Gene3D" id="3.40.50.300">
    <property type="entry name" value="P-loop containing nucleotide triphosphate hydrolases"/>
    <property type="match status" value="1"/>
</dbReference>
<organism evidence="4 5">
    <name type="scientific">Roseomonas elaeocarpi</name>
    <dbReference type="NCBI Taxonomy" id="907779"/>
    <lineage>
        <taxon>Bacteria</taxon>
        <taxon>Pseudomonadati</taxon>
        <taxon>Pseudomonadota</taxon>
        <taxon>Alphaproteobacteria</taxon>
        <taxon>Acetobacterales</taxon>
        <taxon>Roseomonadaceae</taxon>
        <taxon>Roseomonas</taxon>
    </lineage>
</organism>
<dbReference type="SUPFAM" id="SSF52540">
    <property type="entry name" value="P-loop containing nucleoside triphosphate hydrolases"/>
    <property type="match status" value="1"/>
</dbReference>
<name>A0ABV6JW77_9PROT</name>
<keyword evidence="4" id="KW-0378">Hydrolase</keyword>
<keyword evidence="3" id="KW-0472">Membrane</keyword>
<evidence type="ECO:0000256" key="3">
    <source>
        <dbReference type="SAM" id="Phobius"/>
    </source>
</evidence>
<dbReference type="GO" id="GO:0016787">
    <property type="term" value="F:hydrolase activity"/>
    <property type="evidence" value="ECO:0007669"/>
    <property type="project" value="UniProtKB-KW"/>
</dbReference>
<feature type="transmembrane region" description="Helical" evidence="3">
    <location>
        <begin position="62"/>
        <end position="81"/>
    </location>
</feature>
<keyword evidence="1" id="KW-0547">Nucleotide-binding</keyword>
<dbReference type="PANTHER" id="PTHR10344">
    <property type="entry name" value="THYMIDYLATE KINASE"/>
    <property type="match status" value="1"/>
</dbReference>
<feature type="transmembrane region" description="Helical" evidence="3">
    <location>
        <begin position="166"/>
        <end position="183"/>
    </location>
</feature>
<proteinExistence type="predicted"/>
<dbReference type="EMBL" id="JBHLUN010000012">
    <property type="protein sequence ID" value="MFC0409889.1"/>
    <property type="molecule type" value="Genomic_DNA"/>
</dbReference>
<dbReference type="InterPro" id="IPR027417">
    <property type="entry name" value="P-loop_NTPase"/>
</dbReference>
<gene>
    <name evidence="4" type="ORF">ACFFGY_16680</name>
</gene>
<sequence>MLKLSQTFHDPLLQPAAAPRVPHPEPSTGLSLRGWLRRLHWLSLATLLVALLLLIQHSSRGLVAADLVVSLALFLISDALLRWTDIRAEDLAPLIAIVGCDGSGKSTLSTDLQRTLSATGPTELCYLGLGSGELANRIRRWPVLGPPVERALVRKATQTRSRGKKIPGLATALVVFGFSLLRLRRFCRVLRLRQQGVTVITDRYPQTEFAGLYDGPGLSAARPSSRAVAWLAARERRIYGWMAGFRPDLVFRLNVDLPTALARKPDHRPELLQAKVEVTPLLRFNGATIVDIDASADYEAVRDRVLERLRPVLAGRGRPEGAASGAGTTPA</sequence>
<evidence type="ECO:0000256" key="1">
    <source>
        <dbReference type="ARBA" id="ARBA00022741"/>
    </source>
</evidence>
<evidence type="ECO:0000313" key="5">
    <source>
        <dbReference type="Proteomes" id="UP001589865"/>
    </source>
</evidence>
<keyword evidence="3" id="KW-0812">Transmembrane</keyword>
<keyword evidence="5" id="KW-1185">Reference proteome</keyword>
<comment type="caution">
    <text evidence="4">The sequence shown here is derived from an EMBL/GenBank/DDBJ whole genome shotgun (WGS) entry which is preliminary data.</text>
</comment>
<dbReference type="Proteomes" id="UP001589865">
    <property type="component" value="Unassembled WGS sequence"/>
</dbReference>
<evidence type="ECO:0000313" key="4">
    <source>
        <dbReference type="EMBL" id="MFC0409889.1"/>
    </source>
</evidence>
<dbReference type="PANTHER" id="PTHR10344:SF4">
    <property type="entry name" value="UMP-CMP KINASE 2, MITOCHONDRIAL"/>
    <property type="match status" value="1"/>
</dbReference>
<dbReference type="RefSeq" id="WP_377045641.1">
    <property type="nucleotide sequence ID" value="NZ_JBHLUN010000012.1"/>
</dbReference>
<accession>A0ABV6JW77</accession>
<evidence type="ECO:0000256" key="2">
    <source>
        <dbReference type="ARBA" id="ARBA00022840"/>
    </source>
</evidence>
<feature type="transmembrane region" description="Helical" evidence="3">
    <location>
        <begin position="39"/>
        <end position="55"/>
    </location>
</feature>
<reference evidence="4 5" key="1">
    <citation type="submission" date="2024-09" db="EMBL/GenBank/DDBJ databases">
        <authorList>
            <person name="Sun Q."/>
            <person name="Mori K."/>
        </authorList>
    </citation>
    <scope>NUCLEOTIDE SEQUENCE [LARGE SCALE GENOMIC DNA]</scope>
    <source>
        <strain evidence="4 5">TBRC 5777</strain>
    </source>
</reference>